<dbReference type="PROSITE" id="PS50202">
    <property type="entry name" value="MSP"/>
    <property type="match status" value="1"/>
</dbReference>
<organism evidence="5 6">
    <name type="scientific">Meloidogyne graminicola</name>
    <dbReference type="NCBI Taxonomy" id="189291"/>
    <lineage>
        <taxon>Eukaryota</taxon>
        <taxon>Metazoa</taxon>
        <taxon>Ecdysozoa</taxon>
        <taxon>Nematoda</taxon>
        <taxon>Chromadorea</taxon>
        <taxon>Rhabditida</taxon>
        <taxon>Tylenchina</taxon>
        <taxon>Tylenchomorpha</taxon>
        <taxon>Tylenchoidea</taxon>
        <taxon>Meloidogynidae</taxon>
        <taxon>Meloidogyninae</taxon>
        <taxon>Meloidogyne</taxon>
    </lineage>
</organism>
<feature type="compositionally biased region" description="Basic and acidic residues" evidence="2">
    <location>
        <begin position="155"/>
        <end position="181"/>
    </location>
</feature>
<evidence type="ECO:0000256" key="3">
    <source>
        <dbReference type="SAM" id="Phobius"/>
    </source>
</evidence>
<keyword evidence="3" id="KW-0472">Membrane</keyword>
<name>A0A8S9ZEH3_9BILA</name>
<reference evidence="5" key="1">
    <citation type="journal article" date="2020" name="Ecol. Evol.">
        <title>Genome structure and content of the rice root-knot nematode (Meloidogyne graminicola).</title>
        <authorList>
            <person name="Phan N.T."/>
            <person name="Danchin E.G.J."/>
            <person name="Klopp C."/>
            <person name="Perfus-Barbeoch L."/>
            <person name="Kozlowski D.K."/>
            <person name="Koutsovoulos G.D."/>
            <person name="Lopez-Roques C."/>
            <person name="Bouchez O."/>
            <person name="Zahm M."/>
            <person name="Besnard G."/>
            <person name="Bellafiore S."/>
        </authorList>
    </citation>
    <scope>NUCLEOTIDE SEQUENCE</scope>
    <source>
        <strain evidence="5">VN-18</strain>
    </source>
</reference>
<comment type="caution">
    <text evidence="5">The sequence shown here is derived from an EMBL/GenBank/DDBJ whole genome shotgun (WGS) entry which is preliminary data.</text>
</comment>
<sequence length="359" mass="39848">MFVLHLFQMLVSCAFFMTTIGALCVMIVGCLKSKAKKEITVEKKEVFDRKEYFDRKDSQEKKDPTLSKEDVKKKPALTPAKPPGKGSSVIGNTPQAKGPNMDEKDKAVKRTTSEKDTKPKNQRTKKKDKKHTWDSENTANKPPSSMQSLANKKPKNAERKSVLRKDVPKSLESGEHEELESARCVEVPTDVFLQSGKKGSTKNTKGTVASDIDVPPPSLISKMGEFDIKPEKSGKDKQNVEGFELKAVPNELRYLLSKLGTEQQGSFELVNKSDMSIAVKIKCTNANLYQVAPVFRKLEPGEKTLVKVTRMPASNRLDRVEIIYAPIIEGTLPDGGIPAVFKIVDVKDHKLINVPIVLA</sequence>
<dbReference type="AlphaFoldDB" id="A0A8S9ZEH3"/>
<feature type="compositionally biased region" description="Basic and acidic residues" evidence="2">
    <location>
        <begin position="100"/>
        <end position="119"/>
    </location>
</feature>
<evidence type="ECO:0000313" key="5">
    <source>
        <dbReference type="EMBL" id="KAF7630851.1"/>
    </source>
</evidence>
<feature type="compositionally biased region" description="Low complexity" evidence="2">
    <location>
        <begin position="76"/>
        <end position="86"/>
    </location>
</feature>
<keyword evidence="3" id="KW-0812">Transmembrane</keyword>
<dbReference type="PANTHER" id="PTHR22947">
    <property type="entry name" value="MAJOR SPERM PROTEIN"/>
    <property type="match status" value="1"/>
</dbReference>
<feature type="compositionally biased region" description="Polar residues" evidence="2">
    <location>
        <begin position="135"/>
        <end position="150"/>
    </location>
</feature>
<dbReference type="Pfam" id="PF00635">
    <property type="entry name" value="Motile_Sperm"/>
    <property type="match status" value="1"/>
</dbReference>
<gene>
    <name evidence="5" type="ORF">Mgra_00008866</name>
</gene>
<dbReference type="InterPro" id="IPR008962">
    <property type="entry name" value="PapD-like_sf"/>
</dbReference>
<dbReference type="InterPro" id="IPR000535">
    <property type="entry name" value="MSP_dom"/>
</dbReference>
<feature type="region of interest" description="Disordered" evidence="2">
    <location>
        <begin position="52"/>
        <end position="181"/>
    </location>
</feature>
<feature type="compositionally biased region" description="Basic residues" evidence="2">
    <location>
        <begin position="120"/>
        <end position="130"/>
    </location>
</feature>
<evidence type="ECO:0000259" key="4">
    <source>
        <dbReference type="PROSITE" id="PS50202"/>
    </source>
</evidence>
<evidence type="ECO:0000313" key="6">
    <source>
        <dbReference type="Proteomes" id="UP000605970"/>
    </source>
</evidence>
<evidence type="ECO:0000256" key="2">
    <source>
        <dbReference type="SAM" id="MobiDB-lite"/>
    </source>
</evidence>
<proteinExistence type="predicted"/>
<keyword evidence="3" id="KW-1133">Transmembrane helix</keyword>
<keyword evidence="1" id="KW-0963">Cytoplasm</keyword>
<keyword evidence="6" id="KW-1185">Reference proteome</keyword>
<dbReference type="Gene3D" id="2.60.40.10">
    <property type="entry name" value="Immunoglobulins"/>
    <property type="match status" value="1"/>
</dbReference>
<dbReference type="InterPro" id="IPR051774">
    <property type="entry name" value="Sperm-specific_class_P"/>
</dbReference>
<feature type="compositionally biased region" description="Basic and acidic residues" evidence="2">
    <location>
        <begin position="52"/>
        <end position="73"/>
    </location>
</feature>
<evidence type="ECO:0000256" key="1">
    <source>
        <dbReference type="RuleBase" id="RU003425"/>
    </source>
</evidence>
<keyword evidence="1" id="KW-0206">Cytoskeleton</keyword>
<dbReference type="PANTHER" id="PTHR22947:SF3">
    <property type="entry name" value="MSP DOMAIN-CONTAINING PROTEIN-RELATED"/>
    <property type="match status" value="1"/>
</dbReference>
<feature type="region of interest" description="Disordered" evidence="2">
    <location>
        <begin position="195"/>
        <end position="216"/>
    </location>
</feature>
<dbReference type="OrthoDB" id="5866971at2759"/>
<dbReference type="EMBL" id="JABEBT010000127">
    <property type="protein sequence ID" value="KAF7630851.1"/>
    <property type="molecule type" value="Genomic_DNA"/>
</dbReference>
<dbReference type="InterPro" id="IPR013783">
    <property type="entry name" value="Ig-like_fold"/>
</dbReference>
<dbReference type="SUPFAM" id="SSF49354">
    <property type="entry name" value="PapD-like"/>
    <property type="match status" value="1"/>
</dbReference>
<feature type="transmembrane region" description="Helical" evidence="3">
    <location>
        <begin position="6"/>
        <end position="31"/>
    </location>
</feature>
<comment type="function">
    <text evidence="1">Central component in molecular interactions underlying sperm crawling. Forms an extensive filament system that extends from sperm villipoda, along the leading edge of the pseudopod.</text>
</comment>
<feature type="compositionally biased region" description="Low complexity" evidence="2">
    <location>
        <begin position="195"/>
        <end position="207"/>
    </location>
</feature>
<accession>A0A8S9ZEH3</accession>
<protein>
    <recommendedName>
        <fullName evidence="1">Major sperm protein</fullName>
    </recommendedName>
</protein>
<dbReference type="Proteomes" id="UP000605970">
    <property type="component" value="Unassembled WGS sequence"/>
</dbReference>
<feature type="domain" description="MSP" evidence="4">
    <location>
        <begin position="244"/>
        <end position="359"/>
    </location>
</feature>